<dbReference type="GO" id="GO:0043190">
    <property type="term" value="C:ATP-binding cassette (ABC) transporter complex"/>
    <property type="evidence" value="ECO:0007669"/>
    <property type="project" value="InterPro"/>
</dbReference>
<keyword evidence="2" id="KW-0813">Transport</keyword>
<keyword evidence="7" id="KW-1185">Reference proteome</keyword>
<dbReference type="PROSITE" id="PS51257">
    <property type="entry name" value="PROKAR_LIPOPROTEIN"/>
    <property type="match status" value="1"/>
</dbReference>
<comment type="caution">
    <text evidence="6">The sequence shown here is derived from an EMBL/GenBank/DDBJ whole genome shotgun (WGS) entry which is preliminary data.</text>
</comment>
<dbReference type="PANTHER" id="PTHR30290">
    <property type="entry name" value="PERIPLASMIC BINDING COMPONENT OF ABC TRANSPORTER"/>
    <property type="match status" value="1"/>
</dbReference>
<dbReference type="EMBL" id="JACEIQ010000009">
    <property type="protein sequence ID" value="MBA4494667.1"/>
    <property type="molecule type" value="Genomic_DNA"/>
</dbReference>
<dbReference type="Gene3D" id="3.10.105.10">
    <property type="entry name" value="Dipeptide-binding Protein, Domain 3"/>
    <property type="match status" value="1"/>
</dbReference>
<evidence type="ECO:0000256" key="2">
    <source>
        <dbReference type="ARBA" id="ARBA00022448"/>
    </source>
</evidence>
<gene>
    <name evidence="6" type="ORF">H1191_10150</name>
</gene>
<dbReference type="InterPro" id="IPR000914">
    <property type="entry name" value="SBP_5_dom"/>
</dbReference>
<dbReference type="Pfam" id="PF00496">
    <property type="entry name" value="SBP_bac_5"/>
    <property type="match status" value="1"/>
</dbReference>
<dbReference type="GO" id="GO:0015833">
    <property type="term" value="P:peptide transport"/>
    <property type="evidence" value="ECO:0007669"/>
    <property type="project" value="TreeGrafter"/>
</dbReference>
<keyword evidence="3 4" id="KW-0732">Signal</keyword>
<proteinExistence type="inferred from homology"/>
<dbReference type="Gene3D" id="3.40.190.10">
    <property type="entry name" value="Periplasmic binding protein-like II"/>
    <property type="match status" value="1"/>
</dbReference>
<comment type="similarity">
    <text evidence="1">Belongs to the bacterial solute-binding protein 5 family.</text>
</comment>
<evidence type="ECO:0000256" key="1">
    <source>
        <dbReference type="ARBA" id="ARBA00005695"/>
    </source>
</evidence>
<dbReference type="PIRSF" id="PIRSF002741">
    <property type="entry name" value="MppA"/>
    <property type="match status" value="1"/>
</dbReference>
<dbReference type="SUPFAM" id="SSF53850">
    <property type="entry name" value="Periplasmic binding protein-like II"/>
    <property type="match status" value="1"/>
</dbReference>
<sequence length="508" mass="56168">MVRRKGFKLLVTFCSIVALLAAGCTPAQPGASNQKLVYASTADVVGLSPIMTNDTPSANAINQIYETLVVRDPKTMEIKPKLAESYENPDPNTWVFKLRKGVTFHDGTPFNAEAVKYTFDKLRDPKTAAPRGSLLKPIDQIEVKDEHTVVIKTKEPYGAMLAALAHTNASIVSPTADKKGDLMKKPVGTGPYKLKEWVQGDHLILEANDKYWDGTAKVKEVEFRVVPELSTAISMLETNQVQMVDNLQPEQLERLKRNKNISIVTNEGTPVYYLGFNMKKAPTNNPTLRQGVAHAINQDEIVDMMKGLAQPSKGLIGPKVFGYKPEIEKEAYPYDLQKAKELIKQAGLEGKTLTITSSNTGNYPKLAELVQGQLKKAGLDVKIQTLEWGTYLDTTRQGQFELVIGAWTNSTGDGSELFYPNLHSDNIGTSNRTQTAIPEADQLIQLSRTTTDKQKRLEALHQANQLLVKQAPWVTLHHGVVVTATANNVKGLEVDPTGQWYLKDVSFK</sequence>
<organism evidence="6 7">
    <name type="scientific">Paenactinomyces guangxiensis</name>
    <dbReference type="NCBI Taxonomy" id="1490290"/>
    <lineage>
        <taxon>Bacteria</taxon>
        <taxon>Bacillati</taxon>
        <taxon>Bacillota</taxon>
        <taxon>Bacilli</taxon>
        <taxon>Bacillales</taxon>
        <taxon>Thermoactinomycetaceae</taxon>
        <taxon>Paenactinomyces</taxon>
    </lineage>
</organism>
<evidence type="ECO:0000256" key="4">
    <source>
        <dbReference type="SAM" id="SignalP"/>
    </source>
</evidence>
<dbReference type="PANTHER" id="PTHR30290:SF9">
    <property type="entry name" value="OLIGOPEPTIDE-BINDING PROTEIN APPA"/>
    <property type="match status" value="1"/>
</dbReference>
<feature type="domain" description="Solute-binding protein family 5" evidence="5">
    <location>
        <begin position="77"/>
        <end position="427"/>
    </location>
</feature>
<dbReference type="Proteomes" id="UP000535491">
    <property type="component" value="Unassembled WGS sequence"/>
</dbReference>
<reference evidence="6 7" key="1">
    <citation type="submission" date="2020-07" db="EMBL/GenBank/DDBJ databases">
        <authorList>
            <person name="Feng H."/>
        </authorList>
    </citation>
    <scope>NUCLEOTIDE SEQUENCE [LARGE SCALE GENOMIC DNA]</scope>
    <source>
        <strain evidence="7">s-10</strain>
    </source>
</reference>
<dbReference type="Gene3D" id="3.90.76.10">
    <property type="entry name" value="Dipeptide-binding Protein, Domain 1"/>
    <property type="match status" value="1"/>
</dbReference>
<feature type="signal peptide" evidence="4">
    <location>
        <begin position="1"/>
        <end position="29"/>
    </location>
</feature>
<evidence type="ECO:0000256" key="3">
    <source>
        <dbReference type="ARBA" id="ARBA00022729"/>
    </source>
</evidence>
<dbReference type="AlphaFoldDB" id="A0A7W1WRC3"/>
<name>A0A7W1WRC3_9BACL</name>
<dbReference type="GO" id="GO:0042597">
    <property type="term" value="C:periplasmic space"/>
    <property type="evidence" value="ECO:0007669"/>
    <property type="project" value="UniProtKB-ARBA"/>
</dbReference>
<dbReference type="InterPro" id="IPR039424">
    <property type="entry name" value="SBP_5"/>
</dbReference>
<evidence type="ECO:0000313" key="7">
    <source>
        <dbReference type="Proteomes" id="UP000535491"/>
    </source>
</evidence>
<dbReference type="RefSeq" id="WP_181751909.1">
    <property type="nucleotide sequence ID" value="NZ_JACEIQ010000009.1"/>
</dbReference>
<protein>
    <submittedName>
        <fullName evidence="6">Glutathione ABC transporter substrate-binding protein</fullName>
    </submittedName>
</protein>
<dbReference type="GO" id="GO:1904680">
    <property type="term" value="F:peptide transmembrane transporter activity"/>
    <property type="evidence" value="ECO:0007669"/>
    <property type="project" value="TreeGrafter"/>
</dbReference>
<evidence type="ECO:0000313" key="6">
    <source>
        <dbReference type="EMBL" id="MBA4494667.1"/>
    </source>
</evidence>
<dbReference type="CDD" id="cd08499">
    <property type="entry name" value="PBP2_Ylib_like"/>
    <property type="match status" value="1"/>
</dbReference>
<accession>A0A7W1WRC3</accession>
<feature type="chain" id="PRO_5038863183" evidence="4">
    <location>
        <begin position="30"/>
        <end position="508"/>
    </location>
</feature>
<evidence type="ECO:0000259" key="5">
    <source>
        <dbReference type="Pfam" id="PF00496"/>
    </source>
</evidence>
<dbReference type="InterPro" id="IPR030678">
    <property type="entry name" value="Peptide/Ni-bd"/>
</dbReference>